<dbReference type="EMBL" id="FNRL01000048">
    <property type="protein sequence ID" value="SEB11040.1"/>
    <property type="molecule type" value="Genomic_DNA"/>
</dbReference>
<feature type="chain" id="PRO_5011736916" evidence="3">
    <location>
        <begin position="20"/>
        <end position="325"/>
    </location>
</feature>
<gene>
    <name evidence="4" type="ORF">SAMN05660909_05542</name>
</gene>
<dbReference type="STRING" id="408074.SAMN05660909_05542"/>
<keyword evidence="5" id="KW-1185">Reference proteome</keyword>
<reference evidence="5" key="1">
    <citation type="submission" date="2016-10" db="EMBL/GenBank/DDBJ databases">
        <authorList>
            <person name="Varghese N."/>
            <person name="Submissions S."/>
        </authorList>
    </citation>
    <scope>NUCLEOTIDE SEQUENCE [LARGE SCALE GENOMIC DNA]</scope>
    <source>
        <strain evidence="5">DSM 23920</strain>
    </source>
</reference>
<accession>A0A1H4GPT5</accession>
<protein>
    <submittedName>
        <fullName evidence="4">Uncharacterized membrane-anchored protein</fullName>
    </submittedName>
</protein>
<sequence>MRILLYLSLFVFPTLMLNAAPPKDSTAIREELINKYLDSVKQSFHYEHGLIRLPGGKANINVPPGFKFLNQQQTEVVLTEYWGNPPSEAKGVLGMVIREEATPLDDSTYAFIVEYDEMGYIKDDDAEKINYDDLLKDIRESEVESNKERVKEGYEPIHLVGWAQHPFYDKERKVLHWAKEIRFGDGGEVNTLNYNIRLLGRHGVLILNAVCSMNELPMVKADISKVLNMAEFTSGNAYADFDPKVDKVAAWTIGGLVAGKVLTKVGFFAIIVKYLAAFWKFILLGVAAAFGFLKNLFKRRKQGDDEIASDTPGTLPVETPSEPQE</sequence>
<evidence type="ECO:0000313" key="5">
    <source>
        <dbReference type="Proteomes" id="UP000199656"/>
    </source>
</evidence>
<dbReference type="AlphaFoldDB" id="A0A1H4GPT5"/>
<dbReference type="InterPro" id="IPR018682">
    <property type="entry name" value="DUF2167_membr"/>
</dbReference>
<keyword evidence="2" id="KW-0812">Transmembrane</keyword>
<evidence type="ECO:0000256" key="3">
    <source>
        <dbReference type="SAM" id="SignalP"/>
    </source>
</evidence>
<feature type="transmembrane region" description="Helical" evidence="2">
    <location>
        <begin position="267"/>
        <end position="293"/>
    </location>
</feature>
<keyword evidence="2" id="KW-0472">Membrane</keyword>
<feature type="region of interest" description="Disordered" evidence="1">
    <location>
        <begin position="303"/>
        <end position="325"/>
    </location>
</feature>
<keyword evidence="3" id="KW-0732">Signal</keyword>
<evidence type="ECO:0000313" key="4">
    <source>
        <dbReference type="EMBL" id="SEB11040.1"/>
    </source>
</evidence>
<organism evidence="4 5">
    <name type="scientific">Chitinophaga terrae</name>
    <name type="common">ex Kim and Jung 2007</name>
    <dbReference type="NCBI Taxonomy" id="408074"/>
    <lineage>
        <taxon>Bacteria</taxon>
        <taxon>Pseudomonadati</taxon>
        <taxon>Bacteroidota</taxon>
        <taxon>Chitinophagia</taxon>
        <taxon>Chitinophagales</taxon>
        <taxon>Chitinophagaceae</taxon>
        <taxon>Chitinophaga</taxon>
    </lineage>
</organism>
<dbReference type="Pfam" id="PF09935">
    <property type="entry name" value="DUF2167"/>
    <property type="match status" value="1"/>
</dbReference>
<dbReference type="Proteomes" id="UP000199656">
    <property type="component" value="Unassembled WGS sequence"/>
</dbReference>
<dbReference type="RefSeq" id="WP_211118000.1">
    <property type="nucleotide sequence ID" value="NZ_BKAT01000070.1"/>
</dbReference>
<proteinExistence type="predicted"/>
<evidence type="ECO:0000256" key="2">
    <source>
        <dbReference type="SAM" id="Phobius"/>
    </source>
</evidence>
<feature type="signal peptide" evidence="3">
    <location>
        <begin position="1"/>
        <end position="19"/>
    </location>
</feature>
<name>A0A1H4GPT5_9BACT</name>
<evidence type="ECO:0000256" key="1">
    <source>
        <dbReference type="SAM" id="MobiDB-lite"/>
    </source>
</evidence>
<keyword evidence="2" id="KW-1133">Transmembrane helix</keyword>